<feature type="domain" description="ABC transporter" evidence="8">
    <location>
        <begin position="361"/>
        <end position="581"/>
    </location>
</feature>
<evidence type="ECO:0000256" key="5">
    <source>
        <dbReference type="ARBA" id="ARBA00022989"/>
    </source>
</evidence>
<dbReference type="Gene3D" id="3.40.50.300">
    <property type="entry name" value="P-loop containing nucleotide triphosphate hydrolases"/>
    <property type="match status" value="1"/>
</dbReference>
<dbReference type="SUPFAM" id="SSF52540">
    <property type="entry name" value="P-loop containing nucleoside triphosphate hydrolases"/>
    <property type="match status" value="1"/>
</dbReference>
<protein>
    <submittedName>
        <fullName evidence="10">ATP-binding cassette domain-containing protein</fullName>
    </submittedName>
</protein>
<dbReference type="InterPro" id="IPR027417">
    <property type="entry name" value="P-loop_NTPase"/>
</dbReference>
<comment type="caution">
    <text evidence="10">The sequence shown here is derived from an EMBL/GenBank/DDBJ whole genome shotgun (WGS) entry which is preliminary data.</text>
</comment>
<dbReference type="Pfam" id="PF00664">
    <property type="entry name" value="ABC_membrane"/>
    <property type="match status" value="1"/>
</dbReference>
<dbReference type="PROSITE" id="PS50929">
    <property type="entry name" value="ABC_TM1F"/>
    <property type="match status" value="1"/>
</dbReference>
<dbReference type="Gene3D" id="1.20.1560.10">
    <property type="entry name" value="ABC transporter type 1, transmembrane domain"/>
    <property type="match status" value="1"/>
</dbReference>
<name>A0ABV8RM97_9SPHN</name>
<dbReference type="PANTHER" id="PTHR43394">
    <property type="entry name" value="ATP-DEPENDENT PERMEASE MDL1, MITOCHONDRIAL"/>
    <property type="match status" value="1"/>
</dbReference>
<keyword evidence="4 10" id="KW-0067">ATP-binding</keyword>
<dbReference type="InterPro" id="IPR036640">
    <property type="entry name" value="ABC1_TM_sf"/>
</dbReference>
<evidence type="ECO:0000259" key="9">
    <source>
        <dbReference type="PROSITE" id="PS50929"/>
    </source>
</evidence>
<evidence type="ECO:0000259" key="8">
    <source>
        <dbReference type="PROSITE" id="PS50893"/>
    </source>
</evidence>
<evidence type="ECO:0000313" key="10">
    <source>
        <dbReference type="EMBL" id="MFC4293819.1"/>
    </source>
</evidence>
<evidence type="ECO:0000256" key="4">
    <source>
        <dbReference type="ARBA" id="ARBA00022840"/>
    </source>
</evidence>
<organism evidence="10 11">
    <name type="scientific">Novosphingobium tardum</name>
    <dbReference type="NCBI Taxonomy" id="1538021"/>
    <lineage>
        <taxon>Bacteria</taxon>
        <taxon>Pseudomonadati</taxon>
        <taxon>Pseudomonadota</taxon>
        <taxon>Alphaproteobacteria</taxon>
        <taxon>Sphingomonadales</taxon>
        <taxon>Sphingomonadaceae</taxon>
        <taxon>Novosphingobium</taxon>
    </lineage>
</organism>
<accession>A0ABV8RM97</accession>
<keyword evidence="3" id="KW-0547">Nucleotide-binding</keyword>
<keyword evidence="2 7" id="KW-0812">Transmembrane</keyword>
<dbReference type="SMART" id="SM00382">
    <property type="entry name" value="AAA"/>
    <property type="match status" value="1"/>
</dbReference>
<dbReference type="InterPro" id="IPR017871">
    <property type="entry name" value="ABC_transporter-like_CS"/>
</dbReference>
<feature type="transmembrane region" description="Helical" evidence="7">
    <location>
        <begin position="182"/>
        <end position="201"/>
    </location>
</feature>
<dbReference type="InterPro" id="IPR003593">
    <property type="entry name" value="AAA+_ATPase"/>
</dbReference>
<keyword evidence="5 7" id="KW-1133">Transmembrane helix</keyword>
<keyword evidence="6 7" id="KW-0472">Membrane</keyword>
<dbReference type="EMBL" id="JBHSDR010000003">
    <property type="protein sequence ID" value="MFC4293819.1"/>
    <property type="molecule type" value="Genomic_DNA"/>
</dbReference>
<feature type="transmembrane region" description="Helical" evidence="7">
    <location>
        <begin position="269"/>
        <end position="287"/>
    </location>
</feature>
<sequence>MASRSVSHAPPYAAGSSRTLAGLVPRGRLVAYAAISLLVALSEGIGIVLLVPLLGSLGRTGAAPSGPLARVLSLLPPAPGLAAMLALFVVLVVVRAALQFARLTEGTRLQRIAVRRLRRRAVAALIRADLRQSGQWRQAEVTSLLVNESERIALGIGDLAGAFAALATLGIAFAAALLLSPLVALTALAGGAAVVAAYASSRRRSLAHGTMLTALNAELHQQLADTLGALRLIKSFGAQDRSLAALDAIEREAADERVAHQAMVARGQALLLVAGAILAAVLVWLGIRQWHTAPIVLLPLIALFARVLPLLDGLQAHWQSWRAAQPALGATLALIGAAEDADETADVAARIAPAPDREIALKGVSLRHAGRVRPALDRVDLVLPLGSATVLTGASGAGKSSVADILGGLIQPDTGALTLDGRVLDPAERVAWRERVAYVQQEPILFHATIRQNLLWAVPDADETRMVAALRGAAAGFVLDLPLGLDTVVGEAGRQLSGGERQRIVLARALLREPVLMILDEAASALDPASEAEIAAAVGHMRGRITLLIIGHRGALTALADRQAHLAEGRISTTHAKVAAA</sequence>
<proteinExistence type="predicted"/>
<keyword evidence="11" id="KW-1185">Reference proteome</keyword>
<dbReference type="InterPro" id="IPR039421">
    <property type="entry name" value="Type_1_exporter"/>
</dbReference>
<dbReference type="GO" id="GO:0005524">
    <property type="term" value="F:ATP binding"/>
    <property type="evidence" value="ECO:0007669"/>
    <property type="project" value="UniProtKB-KW"/>
</dbReference>
<feature type="transmembrane region" description="Helical" evidence="7">
    <location>
        <begin position="152"/>
        <end position="176"/>
    </location>
</feature>
<evidence type="ECO:0000256" key="2">
    <source>
        <dbReference type="ARBA" id="ARBA00022692"/>
    </source>
</evidence>
<dbReference type="PROSITE" id="PS00211">
    <property type="entry name" value="ABC_TRANSPORTER_1"/>
    <property type="match status" value="1"/>
</dbReference>
<dbReference type="SUPFAM" id="SSF90123">
    <property type="entry name" value="ABC transporter transmembrane region"/>
    <property type="match status" value="1"/>
</dbReference>
<reference evidence="11" key="1">
    <citation type="journal article" date="2019" name="Int. J. Syst. Evol. Microbiol.">
        <title>The Global Catalogue of Microorganisms (GCM) 10K type strain sequencing project: providing services to taxonomists for standard genome sequencing and annotation.</title>
        <authorList>
            <consortium name="The Broad Institute Genomics Platform"/>
            <consortium name="The Broad Institute Genome Sequencing Center for Infectious Disease"/>
            <person name="Wu L."/>
            <person name="Ma J."/>
        </authorList>
    </citation>
    <scope>NUCLEOTIDE SEQUENCE [LARGE SCALE GENOMIC DNA]</scope>
    <source>
        <strain evidence="11">CGMCC 1.12989</strain>
    </source>
</reference>
<feature type="transmembrane region" description="Helical" evidence="7">
    <location>
        <begin position="74"/>
        <end position="98"/>
    </location>
</feature>
<dbReference type="InterPro" id="IPR003439">
    <property type="entry name" value="ABC_transporter-like_ATP-bd"/>
</dbReference>
<dbReference type="RefSeq" id="WP_379537301.1">
    <property type="nucleotide sequence ID" value="NZ_JBHSDR010000003.1"/>
</dbReference>
<evidence type="ECO:0000256" key="1">
    <source>
        <dbReference type="ARBA" id="ARBA00004651"/>
    </source>
</evidence>
<evidence type="ECO:0000256" key="7">
    <source>
        <dbReference type="SAM" id="Phobius"/>
    </source>
</evidence>
<dbReference type="PANTHER" id="PTHR43394:SF1">
    <property type="entry name" value="ATP-BINDING CASSETTE SUB-FAMILY B MEMBER 10, MITOCHONDRIAL"/>
    <property type="match status" value="1"/>
</dbReference>
<comment type="subcellular location">
    <subcellularLocation>
        <location evidence="1">Cell membrane</location>
        <topology evidence="1">Multi-pass membrane protein</topology>
    </subcellularLocation>
</comment>
<feature type="transmembrane region" description="Helical" evidence="7">
    <location>
        <begin position="29"/>
        <end position="54"/>
    </location>
</feature>
<dbReference type="PROSITE" id="PS50893">
    <property type="entry name" value="ABC_TRANSPORTER_2"/>
    <property type="match status" value="1"/>
</dbReference>
<dbReference type="Proteomes" id="UP001595828">
    <property type="component" value="Unassembled WGS sequence"/>
</dbReference>
<dbReference type="Pfam" id="PF00005">
    <property type="entry name" value="ABC_tran"/>
    <property type="match status" value="1"/>
</dbReference>
<evidence type="ECO:0000256" key="3">
    <source>
        <dbReference type="ARBA" id="ARBA00022741"/>
    </source>
</evidence>
<evidence type="ECO:0000313" key="11">
    <source>
        <dbReference type="Proteomes" id="UP001595828"/>
    </source>
</evidence>
<feature type="domain" description="ABC transmembrane type-1" evidence="9">
    <location>
        <begin position="30"/>
        <end position="323"/>
    </location>
</feature>
<dbReference type="InterPro" id="IPR011527">
    <property type="entry name" value="ABC1_TM_dom"/>
</dbReference>
<evidence type="ECO:0000256" key="6">
    <source>
        <dbReference type="ARBA" id="ARBA00023136"/>
    </source>
</evidence>
<gene>
    <name evidence="10" type="ORF">ACFO0A_01970</name>
</gene>